<dbReference type="Proteomes" id="UP000623974">
    <property type="component" value="Unassembled WGS sequence"/>
</dbReference>
<keyword evidence="1" id="KW-1133">Transmembrane helix</keyword>
<keyword evidence="1" id="KW-0812">Transmembrane</keyword>
<protein>
    <submittedName>
        <fullName evidence="2">Uncharacterized protein</fullName>
    </submittedName>
</protein>
<dbReference type="AlphaFoldDB" id="A0A927HY39"/>
<comment type="caution">
    <text evidence="2">The sequence shown here is derived from an EMBL/GenBank/DDBJ whole genome shotgun (WGS) entry which is preliminary data.</text>
</comment>
<reference evidence="2" key="1">
    <citation type="submission" date="2020-07" db="EMBL/GenBank/DDBJ databases">
        <title>Clinical and genomic characterization of carbapenemase-producing Enterobacterales causing secondary infections during the COVID-19 crisis at a New York City hospital.</title>
        <authorList>
            <person name="Gomez-Simmonds A."/>
            <person name="Annavajhala M.K."/>
            <person name="Uhlemann A.-C."/>
        </authorList>
    </citation>
    <scope>NUCLEOTIDE SEQUENCE</scope>
    <source>
        <strain evidence="2">KP1828</strain>
    </source>
</reference>
<feature type="transmembrane region" description="Helical" evidence="1">
    <location>
        <begin position="32"/>
        <end position="52"/>
    </location>
</feature>
<sequence>MISAEYHSKKGKKIDEYAKQKSDSYFSRNKKWLNPLVILAFCLLSSQVWKIIGESNVLPRYIIKIVATIALFICAFHTRMIPTVSARIIVTTFYFGVFGVFGLLILNYFRG</sequence>
<dbReference type="EMBL" id="JACXSX010000007">
    <property type="protein sequence ID" value="MBD3744530.1"/>
    <property type="molecule type" value="Genomic_DNA"/>
</dbReference>
<evidence type="ECO:0000313" key="3">
    <source>
        <dbReference type="Proteomes" id="UP000623974"/>
    </source>
</evidence>
<evidence type="ECO:0000313" key="2">
    <source>
        <dbReference type="EMBL" id="MBD3744530.1"/>
    </source>
</evidence>
<feature type="transmembrane region" description="Helical" evidence="1">
    <location>
        <begin position="88"/>
        <end position="109"/>
    </location>
</feature>
<gene>
    <name evidence="2" type="ORF">IE980_31115</name>
</gene>
<feature type="transmembrane region" description="Helical" evidence="1">
    <location>
        <begin position="58"/>
        <end position="76"/>
    </location>
</feature>
<proteinExistence type="predicted"/>
<accession>A0A927HY39</accession>
<evidence type="ECO:0000256" key="1">
    <source>
        <dbReference type="SAM" id="Phobius"/>
    </source>
</evidence>
<organism evidence="2 3">
    <name type="scientific">Klebsiella pneumoniae</name>
    <dbReference type="NCBI Taxonomy" id="573"/>
    <lineage>
        <taxon>Bacteria</taxon>
        <taxon>Pseudomonadati</taxon>
        <taxon>Pseudomonadota</taxon>
        <taxon>Gammaproteobacteria</taxon>
        <taxon>Enterobacterales</taxon>
        <taxon>Enterobacteriaceae</taxon>
        <taxon>Klebsiella/Raoultella group</taxon>
        <taxon>Klebsiella</taxon>
        <taxon>Klebsiella pneumoniae complex</taxon>
    </lineage>
</organism>
<keyword evidence="1" id="KW-0472">Membrane</keyword>
<name>A0A927HY39_KLEPN</name>